<evidence type="ECO:0000313" key="3">
    <source>
        <dbReference type="Proteomes" id="UP000433309"/>
    </source>
</evidence>
<dbReference type="Pfam" id="PF08985">
    <property type="entry name" value="DP-EP"/>
    <property type="match status" value="1"/>
</dbReference>
<dbReference type="Gene3D" id="2.60.40.420">
    <property type="entry name" value="Cupredoxins - blue copper proteins"/>
    <property type="match status" value="1"/>
</dbReference>
<sequence length="122" mass="13272">MSKLTASTQFLNVLVQVKPGTKPGTQYTVQTAPAIPYVTQPDTVINYQIYDTSGFDIVFTGVTVVPADNDQLSPASVSISGKQLTFTDANTKSITFNIILNFKDKDGVEFSHDPQIQNDPQS</sequence>
<proteinExistence type="predicted"/>
<keyword evidence="3" id="KW-1185">Reference proteome</keyword>
<organism evidence="2 3">
    <name type="scientific">Duganella guangzhouensis</name>
    <dbReference type="NCBI Taxonomy" id="2666084"/>
    <lineage>
        <taxon>Bacteria</taxon>
        <taxon>Pseudomonadati</taxon>
        <taxon>Pseudomonadota</taxon>
        <taxon>Betaproteobacteria</taxon>
        <taxon>Burkholderiales</taxon>
        <taxon>Oxalobacteraceae</taxon>
        <taxon>Telluria group</taxon>
        <taxon>Duganella</taxon>
    </lineage>
</organism>
<dbReference type="AlphaFoldDB" id="A0A6I2KSP0"/>
<accession>A0A6I2KSP0</accession>
<comment type="subcellular location">
    <subcellularLocation>
        <location evidence="1">Periplasm</location>
    </subcellularLocation>
</comment>
<evidence type="ECO:0000256" key="1">
    <source>
        <dbReference type="ARBA" id="ARBA00004418"/>
    </source>
</evidence>
<evidence type="ECO:0008006" key="4">
    <source>
        <dbReference type="Google" id="ProtNLM"/>
    </source>
</evidence>
<evidence type="ECO:0000313" key="2">
    <source>
        <dbReference type="EMBL" id="MRW88738.1"/>
    </source>
</evidence>
<gene>
    <name evidence="2" type="ORF">GJ699_01920</name>
</gene>
<dbReference type="InterPro" id="IPR015078">
    <property type="entry name" value="DP-EP"/>
</dbReference>
<protein>
    <recommendedName>
        <fullName evidence="4">DP-EP family protein</fullName>
    </recommendedName>
</protein>
<dbReference type="InterPro" id="IPR008972">
    <property type="entry name" value="Cupredoxin"/>
</dbReference>
<dbReference type="GO" id="GO:0042597">
    <property type="term" value="C:periplasmic space"/>
    <property type="evidence" value="ECO:0007669"/>
    <property type="project" value="UniProtKB-SubCell"/>
</dbReference>
<name>A0A6I2KSP0_9BURK</name>
<comment type="caution">
    <text evidence="2">The sequence shown here is derived from an EMBL/GenBank/DDBJ whole genome shotgun (WGS) entry which is preliminary data.</text>
</comment>
<dbReference type="SUPFAM" id="SSF49503">
    <property type="entry name" value="Cupredoxins"/>
    <property type="match status" value="1"/>
</dbReference>
<reference evidence="2 3" key="1">
    <citation type="submission" date="2019-11" db="EMBL/GenBank/DDBJ databases">
        <title>Novel species isolated from a subtropical stream in China.</title>
        <authorList>
            <person name="Lu H."/>
        </authorList>
    </citation>
    <scope>NUCLEOTIDE SEQUENCE [LARGE SCALE GENOMIC DNA]</scope>
    <source>
        <strain evidence="2 3">FT80W</strain>
    </source>
</reference>
<dbReference type="EMBL" id="WKJK01000001">
    <property type="protein sequence ID" value="MRW88738.1"/>
    <property type="molecule type" value="Genomic_DNA"/>
</dbReference>
<dbReference type="RefSeq" id="WP_154372560.1">
    <property type="nucleotide sequence ID" value="NZ_WKJK01000001.1"/>
</dbReference>
<dbReference type="Proteomes" id="UP000433309">
    <property type="component" value="Unassembled WGS sequence"/>
</dbReference>